<dbReference type="EMBL" id="FNCK01000002">
    <property type="protein sequence ID" value="SDG01853.1"/>
    <property type="molecule type" value="Genomic_DNA"/>
</dbReference>
<name>A0A1G7QTP1_9LACT</name>
<proteinExistence type="predicted"/>
<dbReference type="AlphaFoldDB" id="A0A1G7QTP1"/>
<protein>
    <submittedName>
        <fullName evidence="2">Uncharacterized protein</fullName>
    </submittedName>
</protein>
<dbReference type="Proteomes" id="UP000199708">
    <property type="component" value="Unassembled WGS sequence"/>
</dbReference>
<evidence type="ECO:0000313" key="3">
    <source>
        <dbReference type="Proteomes" id="UP000199708"/>
    </source>
</evidence>
<evidence type="ECO:0000256" key="1">
    <source>
        <dbReference type="SAM" id="Coils"/>
    </source>
</evidence>
<reference evidence="2 3" key="1">
    <citation type="submission" date="2016-10" db="EMBL/GenBank/DDBJ databases">
        <authorList>
            <person name="de Groot N.N."/>
        </authorList>
    </citation>
    <scope>NUCLEOTIDE SEQUENCE [LARGE SCALE GENOMIC DNA]</scope>
    <source>
        <strain evidence="2 3">ATCC BAA-466</strain>
    </source>
</reference>
<feature type="coiled-coil region" evidence="1">
    <location>
        <begin position="264"/>
        <end position="291"/>
    </location>
</feature>
<keyword evidence="1" id="KW-0175">Coiled coil</keyword>
<gene>
    <name evidence="2" type="ORF">SAMN05421791_102214</name>
</gene>
<dbReference type="STRING" id="120956.SAMN05421791_102214"/>
<keyword evidence="3" id="KW-1185">Reference proteome</keyword>
<sequence length="436" mass="50012">MIWNKLMKNKILFTRRGAVTIVLLMVSVLLAVPRVKALTENDYYDMANQILEDFSTSNKSEKKDNTKSLKDSLTEVDLESKIGQFVQEHNIEPKRTSVDLENDYRMESLLLKEKGADYGIEIISIYQVDQLIYLGSQFYGPLKSIRESNQPLEIARGIGEDFQITATLDGDIIEDKGLLVQVHSGEKKEDFHLAYFREQAVLADYLANEFLKTHHIPLVNPNLTLELAKKRKVPKPSEEKMDDLKDDNRSLKAQLKGLIPASLALSKVKDLNNYQENIQTLEDQIKLYQSKTQTEITASNFSRSSIHEQIGEASISKDEDDLLVEEYYFLSSDQLVYLKITYTSDQLLQANFHSFDEEVFKANRDFQTPYSNYETNGYITVEELEDALGASDSSAYYLMTGFSYYAWVNYSDPMRQLTASLQQNQVIHLQIDESKD</sequence>
<evidence type="ECO:0000313" key="2">
    <source>
        <dbReference type="EMBL" id="SDG01853.1"/>
    </source>
</evidence>
<accession>A0A1G7QTP1</accession>
<organism evidence="2 3">
    <name type="scientific">Facklamia miroungae</name>
    <dbReference type="NCBI Taxonomy" id="120956"/>
    <lineage>
        <taxon>Bacteria</taxon>
        <taxon>Bacillati</taxon>
        <taxon>Bacillota</taxon>
        <taxon>Bacilli</taxon>
        <taxon>Lactobacillales</taxon>
        <taxon>Aerococcaceae</taxon>
        <taxon>Facklamia</taxon>
    </lineage>
</organism>